<name>A0A087VY94_ECHMU</name>
<dbReference type="EMBL" id="LN902846">
    <property type="protein sequence ID" value="CDI97141.1"/>
    <property type="molecule type" value="Genomic_DNA"/>
</dbReference>
<reference evidence="1" key="1">
    <citation type="journal article" date="2013" name="Nature">
        <title>The genomes of four tapeworm species reveal adaptations to parasitism.</title>
        <authorList>
            <person name="Tsai I.J."/>
            <person name="Zarowiecki M."/>
            <person name="Holroyd N."/>
            <person name="Garciarrubio A."/>
            <person name="Sanchez-Flores A."/>
            <person name="Brooks K.L."/>
            <person name="Tracey A."/>
            <person name="Bobes R.J."/>
            <person name="Fragoso G."/>
            <person name="Sciutto E."/>
            <person name="Aslett M."/>
            <person name="Beasley H."/>
            <person name="Bennett H.M."/>
            <person name="Cai J."/>
            <person name="Camicia F."/>
            <person name="Clark R."/>
            <person name="Cucher M."/>
            <person name="De Silva N."/>
            <person name="Day T.A."/>
            <person name="Deplazes P."/>
            <person name="Estrada K."/>
            <person name="Fernandez C."/>
            <person name="Holland P.W."/>
            <person name="Hou J."/>
            <person name="Hu S."/>
            <person name="Huckvale T."/>
            <person name="Hung S.S."/>
            <person name="Kamenetzky L."/>
            <person name="Keane J.A."/>
            <person name="Kiss F."/>
            <person name="Koziol U."/>
            <person name="Lambert O."/>
            <person name="Liu K."/>
            <person name="Luo X."/>
            <person name="Luo Y."/>
            <person name="Macchiaroli N."/>
            <person name="Nichol S."/>
            <person name="Paps J."/>
            <person name="Parkinson J."/>
            <person name="Pouchkina-Stantcheva N."/>
            <person name="Riddiford N."/>
            <person name="Rosenzvit M."/>
            <person name="Salinas G."/>
            <person name="Wasmuth J.D."/>
            <person name="Zamanian M."/>
            <person name="Zheng Y."/>
            <person name="Cai X."/>
            <person name="Soberon X."/>
            <person name="Olson P.D."/>
            <person name="Laclette J.P."/>
            <person name="Brehm K."/>
            <person name="Berriman M."/>
            <person name="Garciarrubio A."/>
            <person name="Bobes R.J."/>
            <person name="Fragoso G."/>
            <person name="Sanchez-Flores A."/>
            <person name="Estrada K."/>
            <person name="Cevallos M.A."/>
            <person name="Morett E."/>
            <person name="Gonzalez V."/>
            <person name="Portillo T."/>
            <person name="Ochoa-Leyva A."/>
            <person name="Jose M.V."/>
            <person name="Sciutto E."/>
            <person name="Landa A."/>
            <person name="Jimenez L."/>
            <person name="Valdes V."/>
            <person name="Carrero J.C."/>
            <person name="Larralde C."/>
            <person name="Morales-Montor J."/>
            <person name="Limon-Lason J."/>
            <person name="Soberon X."/>
            <person name="Laclette J.P."/>
        </authorList>
    </citation>
    <scope>NUCLEOTIDE SEQUENCE [LARGE SCALE GENOMIC DNA]</scope>
</reference>
<dbReference type="Proteomes" id="UP000017246">
    <property type="component" value="Unassembled WGS sequence"/>
</dbReference>
<evidence type="ECO:0000313" key="1">
    <source>
        <dbReference type="EMBL" id="CDI97141.1"/>
    </source>
</evidence>
<dbReference type="AlphaFoldDB" id="A0A087VY94"/>
<evidence type="ECO:0000313" key="2">
    <source>
        <dbReference type="Proteomes" id="UP000017246"/>
    </source>
</evidence>
<protein>
    <submittedName>
        <fullName evidence="1">Expressed conserved protein</fullName>
    </submittedName>
</protein>
<dbReference type="OrthoDB" id="6232662at2759"/>
<organism evidence="1 2">
    <name type="scientific">Echinococcus multilocularis</name>
    <name type="common">Fox tapeworm</name>
    <dbReference type="NCBI Taxonomy" id="6211"/>
    <lineage>
        <taxon>Eukaryota</taxon>
        <taxon>Metazoa</taxon>
        <taxon>Spiralia</taxon>
        <taxon>Lophotrochozoa</taxon>
        <taxon>Platyhelminthes</taxon>
        <taxon>Cestoda</taxon>
        <taxon>Eucestoda</taxon>
        <taxon>Cyclophyllidea</taxon>
        <taxon>Taeniidae</taxon>
        <taxon>Echinococcus</taxon>
    </lineage>
</organism>
<reference evidence="1" key="2">
    <citation type="submission" date="2015-11" db="EMBL/GenBank/DDBJ databases">
        <authorList>
            <person name="Zhang Y."/>
            <person name="Guo Z."/>
        </authorList>
    </citation>
    <scope>NUCLEOTIDE SEQUENCE</scope>
</reference>
<sequence>MECSGILYDKTGSAENIHIVVPLDNDDGIFSSKDMLKSLPILQKRINAVLTAKIGDDHVVEPTDEQNEGQE</sequence>
<keyword evidence="2" id="KW-1185">Reference proteome</keyword>
<dbReference type="OMA" id="AKIGDDH"/>
<proteinExistence type="predicted"/>
<gene>
    <name evidence="1" type="ORF">EmuJ_000090000</name>
</gene>
<accession>A0A087VY94</accession>